<evidence type="ECO:0000256" key="1">
    <source>
        <dbReference type="SAM" id="SignalP"/>
    </source>
</evidence>
<organism evidence="2">
    <name type="scientific">Amblyomma americanum</name>
    <name type="common">Lone star tick</name>
    <dbReference type="NCBI Taxonomy" id="6943"/>
    <lineage>
        <taxon>Eukaryota</taxon>
        <taxon>Metazoa</taxon>
        <taxon>Ecdysozoa</taxon>
        <taxon>Arthropoda</taxon>
        <taxon>Chelicerata</taxon>
        <taxon>Arachnida</taxon>
        <taxon>Acari</taxon>
        <taxon>Parasitiformes</taxon>
        <taxon>Ixodida</taxon>
        <taxon>Ixodoidea</taxon>
        <taxon>Ixodidae</taxon>
        <taxon>Amblyomminae</taxon>
        <taxon>Amblyomma</taxon>
    </lineage>
</organism>
<reference evidence="2" key="1">
    <citation type="journal article" date="2015" name="PLoS ONE">
        <title>An Insight into the Sialome of the Lone Star Tick, Amblyomma americanum, with a Glimpse on Its Time Dependent Gene Expression.</title>
        <authorList>
            <person name="Karim S."/>
            <person name="Ribeiro J.M."/>
        </authorList>
    </citation>
    <scope>NUCLEOTIDE SEQUENCE</scope>
    <source>
        <tissue evidence="2">Salivary gland</tissue>
    </source>
</reference>
<dbReference type="AlphaFoldDB" id="A0A0C9R6K8"/>
<dbReference type="InterPro" id="IPR012674">
    <property type="entry name" value="Calycin"/>
</dbReference>
<dbReference type="SUPFAM" id="SSF50814">
    <property type="entry name" value="Lipocalins"/>
    <property type="match status" value="1"/>
</dbReference>
<protein>
    <submittedName>
        <fullName evidence="2">Putative lipocalin-6 1</fullName>
    </submittedName>
</protein>
<feature type="chain" id="PRO_5002218712" evidence="1">
    <location>
        <begin position="19"/>
        <end position="227"/>
    </location>
</feature>
<keyword evidence="1" id="KW-0732">Signal</keyword>
<dbReference type="GO" id="GO:0030682">
    <property type="term" value="P:symbiont-mediated perturbation of host defenses"/>
    <property type="evidence" value="ECO:0007669"/>
    <property type="project" value="InterPro"/>
</dbReference>
<dbReference type="EMBL" id="GBZX01000165">
    <property type="protein sequence ID" value="JAG92575.1"/>
    <property type="molecule type" value="mRNA"/>
</dbReference>
<dbReference type="Pfam" id="PF02098">
    <property type="entry name" value="His_binding"/>
    <property type="match status" value="1"/>
</dbReference>
<proteinExistence type="evidence at transcript level"/>
<name>A0A0C9R6K8_AMBAM</name>
<dbReference type="GO" id="GO:0043176">
    <property type="term" value="F:amine binding"/>
    <property type="evidence" value="ECO:0007669"/>
    <property type="project" value="InterPro"/>
</dbReference>
<dbReference type="InterPro" id="IPR002970">
    <property type="entry name" value="Tick_his-bd"/>
</dbReference>
<feature type="signal peptide" evidence="1">
    <location>
        <begin position="1"/>
        <end position="18"/>
    </location>
</feature>
<evidence type="ECO:0000313" key="2">
    <source>
        <dbReference type="EMBL" id="JAG92575.1"/>
    </source>
</evidence>
<dbReference type="Gene3D" id="2.40.128.20">
    <property type="match status" value="1"/>
</dbReference>
<sequence length="227" mass="25841">MFLVAMLIFQACINEAFTQESTAKIPKCTNSEETVDGYTLLALNATFRLVETTFKVQYGDSYRCVTATATEKEDRSHEVTAQVKYKVVSGNRWDDYSETLHFKPDDGTENYNKMESRGPRGAPAGTYLFLSTNPKCTVIKALSFKLPDNDTIIEEERSIINARSIQQQNGCMLWVTDDNEHDPDECCREKFKELCNNEDVRQRFTKMGCEKTSFETAPETDTKTVVN</sequence>
<accession>A0A0C9R6K8</accession>